<protein>
    <recommendedName>
        <fullName evidence="1">2EXR domain-containing protein</fullName>
    </recommendedName>
</protein>
<name>A0A9P8YIK6_9PEZI</name>
<reference evidence="2" key="1">
    <citation type="journal article" date="2021" name="Nat. Commun.">
        <title>Genetic determinants of endophytism in the Arabidopsis root mycobiome.</title>
        <authorList>
            <person name="Mesny F."/>
            <person name="Miyauchi S."/>
            <person name="Thiergart T."/>
            <person name="Pickel B."/>
            <person name="Atanasova L."/>
            <person name="Karlsson M."/>
            <person name="Huettel B."/>
            <person name="Barry K.W."/>
            <person name="Haridas S."/>
            <person name="Chen C."/>
            <person name="Bauer D."/>
            <person name="Andreopoulos W."/>
            <person name="Pangilinan J."/>
            <person name="LaButti K."/>
            <person name="Riley R."/>
            <person name="Lipzen A."/>
            <person name="Clum A."/>
            <person name="Drula E."/>
            <person name="Henrissat B."/>
            <person name="Kohler A."/>
            <person name="Grigoriev I.V."/>
            <person name="Martin F.M."/>
            <person name="Hacquard S."/>
        </authorList>
    </citation>
    <scope>NUCLEOTIDE SEQUENCE</scope>
    <source>
        <strain evidence="2">MPI-CAGE-CH-0230</strain>
    </source>
</reference>
<dbReference type="InterPro" id="IPR045518">
    <property type="entry name" value="2EXR"/>
</dbReference>
<gene>
    <name evidence="2" type="ORF">B0I36DRAFT_357956</name>
</gene>
<evidence type="ECO:0000259" key="1">
    <source>
        <dbReference type="Pfam" id="PF20150"/>
    </source>
</evidence>
<dbReference type="EMBL" id="JAGTJQ010000001">
    <property type="protein sequence ID" value="KAH7040688.1"/>
    <property type="molecule type" value="Genomic_DNA"/>
</dbReference>
<dbReference type="PANTHER" id="PTHR35910">
    <property type="entry name" value="2EXR DOMAIN-CONTAINING PROTEIN"/>
    <property type="match status" value="1"/>
</dbReference>
<sequence>MAPPDANAFHAFPRLPLELRCKGWQLAAFPRILTITHRPWQRRQRDPKDDYFFYYDSVPAVLHTCHESRKWAPYVRAFRNVVVLRNDGSGGKGARYIWVNFELDTYRYATYDPSL</sequence>
<dbReference type="Pfam" id="PF20150">
    <property type="entry name" value="2EXR"/>
    <property type="match status" value="1"/>
</dbReference>
<organism evidence="2 3">
    <name type="scientific">Microdochium trichocladiopsis</name>
    <dbReference type="NCBI Taxonomy" id="1682393"/>
    <lineage>
        <taxon>Eukaryota</taxon>
        <taxon>Fungi</taxon>
        <taxon>Dikarya</taxon>
        <taxon>Ascomycota</taxon>
        <taxon>Pezizomycotina</taxon>
        <taxon>Sordariomycetes</taxon>
        <taxon>Xylariomycetidae</taxon>
        <taxon>Xylariales</taxon>
        <taxon>Microdochiaceae</taxon>
        <taxon>Microdochium</taxon>
    </lineage>
</organism>
<proteinExistence type="predicted"/>
<accession>A0A9P8YIK6</accession>
<dbReference type="OrthoDB" id="3473305at2759"/>
<feature type="domain" description="2EXR" evidence="1">
    <location>
        <begin position="9"/>
        <end position="105"/>
    </location>
</feature>
<dbReference type="RefSeq" id="XP_046018743.1">
    <property type="nucleotide sequence ID" value="XM_046157879.1"/>
</dbReference>
<comment type="caution">
    <text evidence="2">The sequence shown here is derived from an EMBL/GenBank/DDBJ whole genome shotgun (WGS) entry which is preliminary data.</text>
</comment>
<dbReference type="PANTHER" id="PTHR35910:SF1">
    <property type="entry name" value="2EXR DOMAIN-CONTAINING PROTEIN"/>
    <property type="match status" value="1"/>
</dbReference>
<dbReference type="Proteomes" id="UP000756346">
    <property type="component" value="Unassembled WGS sequence"/>
</dbReference>
<evidence type="ECO:0000313" key="3">
    <source>
        <dbReference type="Proteomes" id="UP000756346"/>
    </source>
</evidence>
<evidence type="ECO:0000313" key="2">
    <source>
        <dbReference type="EMBL" id="KAH7040688.1"/>
    </source>
</evidence>
<dbReference type="AlphaFoldDB" id="A0A9P8YIK6"/>
<keyword evidence="3" id="KW-1185">Reference proteome</keyword>
<dbReference type="GeneID" id="70187425"/>